<dbReference type="SUPFAM" id="SSF55486">
    <property type="entry name" value="Metalloproteases ('zincins'), catalytic domain"/>
    <property type="match status" value="1"/>
</dbReference>
<evidence type="ECO:0000313" key="1">
    <source>
        <dbReference type="EMBL" id="KAK8773699.1"/>
    </source>
</evidence>
<dbReference type="Gene3D" id="3.40.390.10">
    <property type="entry name" value="Collagenase (Catalytic Domain)"/>
    <property type="match status" value="1"/>
</dbReference>
<organism evidence="1 2">
    <name type="scientific">Amblyomma americanum</name>
    <name type="common">Lone star tick</name>
    <dbReference type="NCBI Taxonomy" id="6943"/>
    <lineage>
        <taxon>Eukaryota</taxon>
        <taxon>Metazoa</taxon>
        <taxon>Ecdysozoa</taxon>
        <taxon>Arthropoda</taxon>
        <taxon>Chelicerata</taxon>
        <taxon>Arachnida</taxon>
        <taxon>Acari</taxon>
        <taxon>Parasitiformes</taxon>
        <taxon>Ixodida</taxon>
        <taxon>Ixodoidea</taxon>
        <taxon>Ixodidae</taxon>
        <taxon>Amblyomminae</taxon>
        <taxon>Amblyomma</taxon>
    </lineage>
</organism>
<dbReference type="AlphaFoldDB" id="A0AAQ4EFX8"/>
<dbReference type="Proteomes" id="UP001321473">
    <property type="component" value="Unassembled WGS sequence"/>
</dbReference>
<dbReference type="InterPro" id="IPR024079">
    <property type="entry name" value="MetalloPept_cat_dom_sf"/>
</dbReference>
<name>A0AAQ4EFX8_AMBAM</name>
<dbReference type="PROSITE" id="PS51885">
    <property type="entry name" value="NEPRILYSIN"/>
    <property type="match status" value="1"/>
</dbReference>
<dbReference type="GO" id="GO:0006508">
    <property type="term" value="P:proteolysis"/>
    <property type="evidence" value="ECO:0007669"/>
    <property type="project" value="InterPro"/>
</dbReference>
<gene>
    <name evidence="1" type="ORF">V5799_011768</name>
</gene>
<evidence type="ECO:0000313" key="2">
    <source>
        <dbReference type="Proteomes" id="UP001321473"/>
    </source>
</evidence>
<protein>
    <submittedName>
        <fullName evidence="1">Uncharacterized protein</fullName>
    </submittedName>
</protein>
<accession>A0AAQ4EFX8</accession>
<reference evidence="1 2" key="1">
    <citation type="journal article" date="2023" name="Arcadia Sci">
        <title>De novo assembly of a long-read Amblyomma americanum tick genome.</title>
        <authorList>
            <person name="Chou S."/>
            <person name="Poskanzer K.E."/>
            <person name="Rollins M."/>
            <person name="Thuy-Boun P.S."/>
        </authorList>
    </citation>
    <scope>NUCLEOTIDE SEQUENCE [LARGE SCALE GENOMIC DNA]</scope>
    <source>
        <strain evidence="1">F_SG_1</strain>
        <tissue evidence="1">Salivary glands</tissue>
    </source>
</reference>
<dbReference type="InterPro" id="IPR000718">
    <property type="entry name" value="Peptidase_M13"/>
</dbReference>
<dbReference type="GO" id="GO:0004222">
    <property type="term" value="F:metalloendopeptidase activity"/>
    <property type="evidence" value="ECO:0007669"/>
    <property type="project" value="InterPro"/>
</dbReference>
<dbReference type="EMBL" id="JARKHS020016445">
    <property type="protein sequence ID" value="KAK8773699.1"/>
    <property type="molecule type" value="Genomic_DNA"/>
</dbReference>
<proteinExistence type="predicted"/>
<sequence>RIFYGTASYLVMTGMMKAMSLTDAMVVKGQLVPENWIGYSWTRKIERFAECIGRPTNDTMDVFTDPYMLGAVTPAFRFYRRKIFEKAYPRPEFRVDWVSDLSSTQLFFYSWAMLHCGTKQGQELIDLATKNNFYFLDSFKCEAGLKAYAAKPCDLWNTTRRDY</sequence>
<feature type="non-terminal residue" evidence="1">
    <location>
        <position position="1"/>
    </location>
</feature>
<keyword evidence="2" id="KW-1185">Reference proteome</keyword>
<comment type="caution">
    <text evidence="1">The sequence shown here is derived from an EMBL/GenBank/DDBJ whole genome shotgun (WGS) entry which is preliminary data.</text>
</comment>